<accession>A0A6G1H7P9</accession>
<dbReference type="InterPro" id="IPR031342">
    <property type="entry name" value="Mug163-like"/>
</dbReference>
<evidence type="ECO:0000313" key="2">
    <source>
        <dbReference type="Proteomes" id="UP000800041"/>
    </source>
</evidence>
<reference evidence="1" key="1">
    <citation type="journal article" date="2020" name="Stud. Mycol.">
        <title>101 Dothideomycetes genomes: a test case for predicting lifestyles and emergence of pathogens.</title>
        <authorList>
            <person name="Haridas S."/>
            <person name="Albert R."/>
            <person name="Binder M."/>
            <person name="Bloem J."/>
            <person name="Labutti K."/>
            <person name="Salamov A."/>
            <person name="Andreopoulos B."/>
            <person name="Baker S."/>
            <person name="Barry K."/>
            <person name="Bills G."/>
            <person name="Bluhm B."/>
            <person name="Cannon C."/>
            <person name="Castanera R."/>
            <person name="Culley D."/>
            <person name="Daum C."/>
            <person name="Ezra D."/>
            <person name="Gonzalez J."/>
            <person name="Henrissat B."/>
            <person name="Kuo A."/>
            <person name="Liang C."/>
            <person name="Lipzen A."/>
            <person name="Lutzoni F."/>
            <person name="Magnuson J."/>
            <person name="Mondo S."/>
            <person name="Nolan M."/>
            <person name="Ohm R."/>
            <person name="Pangilinan J."/>
            <person name="Park H.-J."/>
            <person name="Ramirez L."/>
            <person name="Alfaro M."/>
            <person name="Sun H."/>
            <person name="Tritt A."/>
            <person name="Yoshinaga Y."/>
            <person name="Zwiers L.-H."/>
            <person name="Turgeon B."/>
            <person name="Goodwin S."/>
            <person name="Spatafora J."/>
            <person name="Crous P."/>
            <person name="Grigoriev I."/>
        </authorList>
    </citation>
    <scope>NUCLEOTIDE SEQUENCE</scope>
    <source>
        <strain evidence="1">CBS 113979</strain>
    </source>
</reference>
<evidence type="ECO:0000313" key="1">
    <source>
        <dbReference type="EMBL" id="KAF1989185.1"/>
    </source>
</evidence>
<gene>
    <name evidence="1" type="ORF">K402DRAFT_391336</name>
</gene>
<protein>
    <submittedName>
        <fullName evidence="1">Uncharacterized protein</fullName>
    </submittedName>
</protein>
<proteinExistence type="predicted"/>
<dbReference type="AlphaFoldDB" id="A0A6G1H7P9"/>
<organism evidence="1 2">
    <name type="scientific">Aulographum hederae CBS 113979</name>
    <dbReference type="NCBI Taxonomy" id="1176131"/>
    <lineage>
        <taxon>Eukaryota</taxon>
        <taxon>Fungi</taxon>
        <taxon>Dikarya</taxon>
        <taxon>Ascomycota</taxon>
        <taxon>Pezizomycotina</taxon>
        <taxon>Dothideomycetes</taxon>
        <taxon>Pleosporomycetidae</taxon>
        <taxon>Aulographales</taxon>
        <taxon>Aulographaceae</taxon>
    </lineage>
</organism>
<keyword evidence="2" id="KW-1185">Reference proteome</keyword>
<dbReference type="EMBL" id="ML977146">
    <property type="protein sequence ID" value="KAF1989185.1"/>
    <property type="molecule type" value="Genomic_DNA"/>
</dbReference>
<dbReference type="OrthoDB" id="5329385at2759"/>
<name>A0A6G1H7P9_9PEZI</name>
<sequence>MSSYLEKPVISHLSPRLCTISNLKSFKNLMLLGSDSSGATRRRANPHAVPSPTSLARLIDYAPLLYFYWGQTQLELLSPLQSFKFPLTSEGLLAIQRLFKSNRLLLHVSNDLSMTAGPMRSASLAARAYAHCPQQAGRAARRCRCLPQVGLWQPCRSFARVRESADGLGDVWFSSSSHRGQWDSGGADGKPPDERTLKLGKTIRVLHDRLPTLLASPLPQDILSPQITLHLFPSTHPHLPSVTGRIAYTAALWTAPVAWGRVPVVGNVRLIITSERMVRNGGTSTSPELRHERLLVRWKTCGKSKQTGTGIDYRSAGGGSGQIDKITEFLGGGAPEDKEFCGLFIFEFDEEGRVASHTIEHAQEGGDYDKMPRVISVTDWLLGKAWRKKTDEEMQPGLAYRYCEAEQRDRRLGGGERDGRD</sequence>
<dbReference type="Pfam" id="PF17119">
    <property type="entry name" value="MMU163"/>
    <property type="match status" value="2"/>
</dbReference>
<dbReference type="Proteomes" id="UP000800041">
    <property type="component" value="Unassembled WGS sequence"/>
</dbReference>